<gene>
    <name evidence="4" type="primary">LOC115626417</name>
</gene>
<sequence length="758" mass="86470">MNRLRNGNRVDNEATKIRLNRPAAPAKCKVNNYGLARKSSLMGITQKRKTPSYEVCEEDHTTWIKAPGEIIGVENKYIEQLGMDIKNFFNPVFERLDGTLEPMAKESKMLANTSETKVRRVTGVVNKQTKLREQRQQPFKTIVTSYLEKEKQGEEKTKVNFQKPQAVFNQQQQEQKEQQQPMEKVAKRIPPPVPKRPPKLAGRPSILKAPTLVGRPPIPQASKIPERRPLRKWTPIQDLTQVQGATTKTSPATATEKLGDREWLNCRPQEQELDNKKSLSAETISIRPSQLERQSEELDDLTNSIRPPQLEAQSEALDALTPRLTNPAQSNAAVLDIVSNISSKTTLASRSSHSDQGRLRVLVKPTPVTQPPFELVNAADVYQVLEMQSGVDTAKGVMDILLAQINKNTTTDVGEASESDESENKKPNEKVDVPTPRTPAKHEKLSKLFNNQFVRPINKQEINYSPKKLSPPMSQALGGSKNTQKQKRQKEMRMSSRPKKHETLISENFAISYTARTDFEKRSNQDRKDTKVQLDDLSEYVDYALQQMENTQHTEQAQQVAAVVPVKVSRNPFLESRKSIESSSKELHYSRTTNEHLPSPKRACIVPAPKRERRFMLQTSDFMYPTPKDLRSIPLYDVGVTRDDNVTRDLVNCTLELYEHVHQLRNEVRRREQIEDLFAVGPYRRHKKDRSVGGRGGRLNRTSSESIREFFINTPMTFIYIFGIVAIFIIFLSYGQQPEPATFWEQLLMKIDKMLSLT</sequence>
<keyword evidence="2" id="KW-0812">Transmembrane</keyword>
<dbReference type="GeneID" id="115626417"/>
<feature type="region of interest" description="Disordered" evidence="1">
    <location>
        <begin position="461"/>
        <end position="500"/>
    </location>
</feature>
<feature type="region of interest" description="Disordered" evidence="1">
    <location>
        <begin position="411"/>
        <end position="439"/>
    </location>
</feature>
<reference evidence="4" key="1">
    <citation type="submission" date="2025-08" db="UniProtKB">
        <authorList>
            <consortium name="RefSeq"/>
        </authorList>
    </citation>
    <scope>IDENTIFICATION</scope>
    <source>
        <strain evidence="4">11010-0011.00</strain>
        <tissue evidence="4">Whole body</tissue>
    </source>
</reference>
<proteinExistence type="predicted"/>
<keyword evidence="2" id="KW-1133">Transmembrane helix</keyword>
<feature type="region of interest" description="Disordered" evidence="1">
    <location>
        <begin position="169"/>
        <end position="204"/>
    </location>
</feature>
<evidence type="ECO:0000313" key="4">
    <source>
        <dbReference type="RefSeq" id="XP_030377645.1"/>
    </source>
</evidence>
<feature type="compositionally biased region" description="Basic and acidic residues" evidence="1">
    <location>
        <begin position="422"/>
        <end position="432"/>
    </location>
</feature>
<dbReference type="RefSeq" id="XP_030377645.1">
    <property type="nucleotide sequence ID" value="XM_030521785.1"/>
</dbReference>
<evidence type="ECO:0000256" key="2">
    <source>
        <dbReference type="SAM" id="Phobius"/>
    </source>
</evidence>
<dbReference type="AlphaFoldDB" id="A0A6J2TQ55"/>
<name>A0A6J2TQ55_DROLE</name>
<evidence type="ECO:0000256" key="1">
    <source>
        <dbReference type="SAM" id="MobiDB-lite"/>
    </source>
</evidence>
<feature type="region of interest" description="Disordered" evidence="1">
    <location>
        <begin position="271"/>
        <end position="300"/>
    </location>
</feature>
<feature type="compositionally biased region" description="Polar residues" evidence="1">
    <location>
        <begin position="280"/>
        <end position="292"/>
    </location>
</feature>
<keyword evidence="3" id="KW-1185">Reference proteome</keyword>
<evidence type="ECO:0000313" key="3">
    <source>
        <dbReference type="Proteomes" id="UP000504634"/>
    </source>
</evidence>
<keyword evidence="2" id="KW-0472">Membrane</keyword>
<protein>
    <submittedName>
        <fullName evidence="4">Inner centromere protein A</fullName>
    </submittedName>
</protein>
<organism evidence="3 4">
    <name type="scientific">Drosophila lebanonensis</name>
    <name type="common">Fruit fly</name>
    <name type="synonym">Scaptodrosophila lebanonensis</name>
    <dbReference type="NCBI Taxonomy" id="7225"/>
    <lineage>
        <taxon>Eukaryota</taxon>
        <taxon>Metazoa</taxon>
        <taxon>Ecdysozoa</taxon>
        <taxon>Arthropoda</taxon>
        <taxon>Hexapoda</taxon>
        <taxon>Insecta</taxon>
        <taxon>Pterygota</taxon>
        <taxon>Neoptera</taxon>
        <taxon>Endopterygota</taxon>
        <taxon>Diptera</taxon>
        <taxon>Brachycera</taxon>
        <taxon>Muscomorpha</taxon>
        <taxon>Ephydroidea</taxon>
        <taxon>Drosophilidae</taxon>
        <taxon>Scaptodrosophila</taxon>
    </lineage>
</organism>
<dbReference type="Proteomes" id="UP000504634">
    <property type="component" value="Unplaced"/>
</dbReference>
<accession>A0A6J2TQ55</accession>
<feature type="transmembrane region" description="Helical" evidence="2">
    <location>
        <begin position="710"/>
        <end position="734"/>
    </location>
</feature>
<dbReference type="OrthoDB" id="7872751at2759"/>